<comment type="caution">
    <text evidence="2">The sequence shown here is derived from an EMBL/GenBank/DDBJ whole genome shotgun (WGS) entry which is preliminary data.</text>
</comment>
<dbReference type="AlphaFoldDB" id="A0A4Y2QA14"/>
<dbReference type="EMBL" id="BGPR01219779">
    <property type="protein sequence ID" value="GBN59956.1"/>
    <property type="molecule type" value="Genomic_DNA"/>
</dbReference>
<reference evidence="2 5" key="1">
    <citation type="journal article" date="2019" name="Sci. Rep.">
        <title>Orb-weaving spider Araneus ventricosus genome elucidates the spidroin gene catalogue.</title>
        <authorList>
            <person name="Kono N."/>
            <person name="Nakamura H."/>
            <person name="Ohtoshi R."/>
            <person name="Moran D.A.P."/>
            <person name="Shinohara A."/>
            <person name="Yoshida Y."/>
            <person name="Fujiwara M."/>
            <person name="Mori M."/>
            <person name="Tomita M."/>
            <person name="Arakawa K."/>
        </authorList>
    </citation>
    <scope>NUCLEOTIDE SEQUENCE [LARGE SCALE GENOMIC DNA]</scope>
</reference>
<accession>A0A4Y2QA14</accession>
<dbReference type="EMBL" id="BGPR01219736">
    <property type="protein sequence ID" value="GBN59870.1"/>
    <property type="molecule type" value="Genomic_DNA"/>
</dbReference>
<organism evidence="2 5">
    <name type="scientific">Araneus ventricosus</name>
    <name type="common">Orbweaver spider</name>
    <name type="synonym">Epeira ventricosa</name>
    <dbReference type="NCBI Taxonomy" id="182803"/>
    <lineage>
        <taxon>Eukaryota</taxon>
        <taxon>Metazoa</taxon>
        <taxon>Ecdysozoa</taxon>
        <taxon>Arthropoda</taxon>
        <taxon>Chelicerata</taxon>
        <taxon>Arachnida</taxon>
        <taxon>Araneae</taxon>
        <taxon>Araneomorphae</taxon>
        <taxon>Entelegynae</taxon>
        <taxon>Araneoidea</taxon>
        <taxon>Araneidae</taxon>
        <taxon>Araneus</taxon>
    </lineage>
</organism>
<dbReference type="EMBL" id="BGPR01219798">
    <property type="protein sequence ID" value="GBN59990.1"/>
    <property type="molecule type" value="Genomic_DNA"/>
</dbReference>
<protein>
    <submittedName>
        <fullName evidence="2">Uncharacterized protein</fullName>
    </submittedName>
</protein>
<name>A0A4Y2QA14_ARAVE</name>
<evidence type="ECO:0000313" key="4">
    <source>
        <dbReference type="EMBL" id="GBN59990.1"/>
    </source>
</evidence>
<dbReference type="EMBL" id="BGPR01219750">
    <property type="protein sequence ID" value="GBN59903.1"/>
    <property type="molecule type" value="Genomic_DNA"/>
</dbReference>
<keyword evidence="5" id="KW-1185">Reference proteome</keyword>
<sequence length="119" mass="13384">MYVRMLNLKSGANILPLLWCRSLKRGCQLSCRLAAVQNYEVCPVASIRAFNITKLSFLTQFLRCPSPGGLTFKDNITNSIILALFIVELIVLTSHRHKSDFDPLKSVLDSRRGMGHVFS</sequence>
<gene>
    <name evidence="4" type="ORF">AVEN_185917_1</name>
    <name evidence="2" type="ORF">AVEN_250445_1</name>
    <name evidence="1" type="ORF">AVEN_521_1</name>
    <name evidence="3" type="ORF">AVEN_76086_1</name>
</gene>
<proteinExistence type="predicted"/>
<evidence type="ECO:0000313" key="5">
    <source>
        <dbReference type="Proteomes" id="UP000499080"/>
    </source>
</evidence>
<evidence type="ECO:0000313" key="2">
    <source>
        <dbReference type="EMBL" id="GBN59903.1"/>
    </source>
</evidence>
<dbReference type="Proteomes" id="UP000499080">
    <property type="component" value="Unassembled WGS sequence"/>
</dbReference>
<evidence type="ECO:0000313" key="3">
    <source>
        <dbReference type="EMBL" id="GBN59956.1"/>
    </source>
</evidence>
<evidence type="ECO:0000313" key="1">
    <source>
        <dbReference type="EMBL" id="GBN59870.1"/>
    </source>
</evidence>